<feature type="domain" description="SPOR" evidence="3">
    <location>
        <begin position="263"/>
        <end position="346"/>
    </location>
</feature>
<dbReference type="HOGENOM" id="CLU_803584_0_0_5"/>
<dbReference type="InterPro" id="IPR007730">
    <property type="entry name" value="SPOR-like_dom"/>
</dbReference>
<feature type="compositionally biased region" description="Pro residues" evidence="1">
    <location>
        <begin position="1"/>
        <end position="10"/>
    </location>
</feature>
<keyword evidence="2" id="KW-1133">Transmembrane helix</keyword>
<dbReference type="RefSeq" id="WP_014106432.1">
    <property type="nucleotide sequence ID" value="NC_016027.1"/>
</dbReference>
<feature type="region of interest" description="Disordered" evidence="1">
    <location>
        <begin position="1"/>
        <end position="68"/>
    </location>
</feature>
<gene>
    <name evidence="4" type="ordered locus">GLX_25250</name>
</gene>
<keyword evidence="2" id="KW-0812">Transmembrane</keyword>
<reference evidence="5" key="1">
    <citation type="journal article" date="2011" name="J. Bacteriol.">
        <title>Complete genome sequence of NBRC 3288, a unique cellulose-nonproducing strain of Gluconacetobacter xylinus isolated from vinegar.</title>
        <authorList>
            <person name="Ogino H."/>
            <person name="Azuma Y."/>
            <person name="Hosoyama A."/>
            <person name="Nakazawa H."/>
            <person name="Matsutani M."/>
            <person name="Hasegawa A."/>
            <person name="Otsuyama K."/>
            <person name="Matsushita K."/>
            <person name="Fujita N."/>
            <person name="Shirai M."/>
        </authorList>
    </citation>
    <scope>NUCLEOTIDE SEQUENCE [LARGE SCALE GENOMIC DNA]</scope>
    <source>
        <strain evidence="5">NBRC 3288 / BCRC 11682 / LMG 1693</strain>
    </source>
</reference>
<dbReference type="AlphaFoldDB" id="G2I201"/>
<dbReference type="InterPro" id="IPR036680">
    <property type="entry name" value="SPOR-like_sf"/>
</dbReference>
<dbReference type="STRING" id="634177.GLX_25250"/>
<dbReference type="Proteomes" id="UP000009044">
    <property type="component" value="Chromosome"/>
</dbReference>
<evidence type="ECO:0000313" key="5">
    <source>
        <dbReference type="Proteomes" id="UP000009044"/>
    </source>
</evidence>
<feature type="region of interest" description="Disordered" evidence="1">
    <location>
        <begin position="149"/>
        <end position="266"/>
    </location>
</feature>
<sequence length="346" mass="35552">MSPDETPPPGGTRNGRPDNPVAPDPYTERTMAARERMGADSDPDHETRTPMEPADERPASRPPRGKGGFDIKALMARMAGSSLLGDDPLTRRLVYGAAGLGGVLVVAIGGWSLFGHHQGGIPVLGPPPGPVRVKPADPGGMQILGAADGMPADGGVMRLSPPPEQPQPDAMARQYGQTATGDDTGATAPVGSAPSGQQPVPAQPPADMAAAPAQPAPPQPSPAQPAAQEEGTQDDVQDESPAAPPPAPRHLPAPTPRATSGASQGTGSYGVQLAALDTHEAAQKSWSHLASRYPDLFGSYQPSVIEVQKGGKTLYRLRVKGLGKAQATALCEKAKAKSLPCDLVHS</sequence>
<evidence type="ECO:0000256" key="2">
    <source>
        <dbReference type="SAM" id="Phobius"/>
    </source>
</evidence>
<dbReference type="PATRIC" id="fig|634177.7.peg.2818"/>
<dbReference type="GO" id="GO:0042834">
    <property type="term" value="F:peptidoglycan binding"/>
    <property type="evidence" value="ECO:0007669"/>
    <property type="project" value="InterPro"/>
</dbReference>
<proteinExistence type="predicted"/>
<dbReference type="KEGG" id="gxy:GLX_25250"/>
<protein>
    <recommendedName>
        <fullName evidence="3">SPOR domain-containing protein</fullName>
    </recommendedName>
</protein>
<dbReference type="PROSITE" id="PS51724">
    <property type="entry name" value="SPOR"/>
    <property type="match status" value="1"/>
</dbReference>
<evidence type="ECO:0000256" key="1">
    <source>
        <dbReference type="SAM" id="MobiDB-lite"/>
    </source>
</evidence>
<organism evidence="4 5">
    <name type="scientific">Komagataeibacter medellinensis (strain NBRC 3288 / BCRC 11682 / LMG 1693 / Kondo 51)</name>
    <name type="common">Gluconacetobacter medellinensis</name>
    <dbReference type="NCBI Taxonomy" id="634177"/>
    <lineage>
        <taxon>Bacteria</taxon>
        <taxon>Pseudomonadati</taxon>
        <taxon>Pseudomonadota</taxon>
        <taxon>Alphaproteobacteria</taxon>
        <taxon>Acetobacterales</taxon>
        <taxon>Acetobacteraceae</taxon>
        <taxon>Komagataeibacter</taxon>
    </lineage>
</organism>
<name>G2I201_KOMMN</name>
<dbReference type="Pfam" id="PF05036">
    <property type="entry name" value="SPOR"/>
    <property type="match status" value="1"/>
</dbReference>
<accession>G2I201</accession>
<evidence type="ECO:0000259" key="3">
    <source>
        <dbReference type="PROSITE" id="PS51724"/>
    </source>
</evidence>
<feature type="compositionally biased region" description="Low complexity" evidence="1">
    <location>
        <begin position="178"/>
        <end position="213"/>
    </location>
</feature>
<feature type="compositionally biased region" description="Pro residues" evidence="1">
    <location>
        <begin position="242"/>
        <end position="255"/>
    </location>
</feature>
<dbReference type="EMBL" id="AP012159">
    <property type="protein sequence ID" value="BAK84937.1"/>
    <property type="molecule type" value="Genomic_DNA"/>
</dbReference>
<dbReference type="Gene3D" id="3.30.70.1070">
    <property type="entry name" value="Sporulation related repeat"/>
    <property type="match status" value="1"/>
</dbReference>
<evidence type="ECO:0000313" key="4">
    <source>
        <dbReference type="EMBL" id="BAK84937.1"/>
    </source>
</evidence>
<feature type="compositionally biased region" description="Pro residues" evidence="1">
    <location>
        <begin position="214"/>
        <end position="223"/>
    </location>
</feature>
<dbReference type="eggNOG" id="COG3087">
    <property type="taxonomic scope" value="Bacteria"/>
</dbReference>
<keyword evidence="2" id="KW-0472">Membrane</keyword>
<feature type="transmembrane region" description="Helical" evidence="2">
    <location>
        <begin position="93"/>
        <end position="114"/>
    </location>
</feature>
<feature type="compositionally biased region" description="Basic and acidic residues" evidence="1">
    <location>
        <begin position="31"/>
        <end position="59"/>
    </location>
</feature>